<feature type="region of interest" description="Disordered" evidence="1">
    <location>
        <begin position="1"/>
        <end position="116"/>
    </location>
</feature>
<keyword evidence="3" id="KW-1185">Reference proteome</keyword>
<evidence type="ECO:0000313" key="2">
    <source>
        <dbReference type="EMBL" id="VVB17784.1"/>
    </source>
</evidence>
<feature type="compositionally biased region" description="Polar residues" evidence="1">
    <location>
        <begin position="10"/>
        <end position="24"/>
    </location>
</feature>
<proteinExistence type="predicted"/>
<evidence type="ECO:0000256" key="1">
    <source>
        <dbReference type="SAM" id="MobiDB-lite"/>
    </source>
</evidence>
<dbReference type="EMBL" id="CABITT030000008">
    <property type="protein sequence ID" value="VVB17784.1"/>
    <property type="molecule type" value="Genomic_DNA"/>
</dbReference>
<reference evidence="2" key="1">
    <citation type="submission" date="2019-07" db="EMBL/GenBank/DDBJ databases">
        <authorList>
            <person name="Dittberner H."/>
        </authorList>
    </citation>
    <scope>NUCLEOTIDE SEQUENCE [LARGE SCALE GENOMIC DNA]</scope>
</reference>
<comment type="caution">
    <text evidence="2">The sequence shown here is derived from an EMBL/GenBank/DDBJ whole genome shotgun (WGS) entry which is preliminary data.</text>
</comment>
<dbReference type="AlphaFoldDB" id="A0A565CW53"/>
<protein>
    <submittedName>
        <fullName evidence="2">Uncharacterized protein</fullName>
    </submittedName>
</protein>
<feature type="compositionally biased region" description="Basic and acidic residues" evidence="1">
    <location>
        <begin position="25"/>
        <end position="71"/>
    </location>
</feature>
<gene>
    <name evidence="2" type="ORF">ANE_LOCUS28228</name>
</gene>
<evidence type="ECO:0000313" key="3">
    <source>
        <dbReference type="Proteomes" id="UP000489600"/>
    </source>
</evidence>
<organism evidence="2 3">
    <name type="scientific">Arabis nemorensis</name>
    <dbReference type="NCBI Taxonomy" id="586526"/>
    <lineage>
        <taxon>Eukaryota</taxon>
        <taxon>Viridiplantae</taxon>
        <taxon>Streptophyta</taxon>
        <taxon>Embryophyta</taxon>
        <taxon>Tracheophyta</taxon>
        <taxon>Spermatophyta</taxon>
        <taxon>Magnoliopsida</taxon>
        <taxon>eudicotyledons</taxon>
        <taxon>Gunneridae</taxon>
        <taxon>Pentapetalae</taxon>
        <taxon>rosids</taxon>
        <taxon>malvids</taxon>
        <taxon>Brassicales</taxon>
        <taxon>Brassicaceae</taxon>
        <taxon>Arabideae</taxon>
        <taxon>Arabis</taxon>
    </lineage>
</organism>
<dbReference type="Proteomes" id="UP000489600">
    <property type="component" value="Unassembled WGS sequence"/>
</dbReference>
<accession>A0A565CW53</accession>
<name>A0A565CW53_9BRAS</name>
<sequence length="116" mass="13533">MMLSYETRECPSTTERTLTRYNQQPEKHHQPEGNLRDDTQADYRRRREEGEPSKSKRLPLEHKHRTEDHPRSKSWSLGGGRTYKEKSHWSEIALAGSPTRSRRKRSSSLLETGDGA</sequence>